<name>A0A0F8YIB3_9ZZZZ</name>
<sequence>LLPWWYGDIPDHLAEHEGCADEMDELHLRKIDLADEIYVVDGEVDGSPYIGPSTTNEIAYAEKKGIPIRRFSENSLMRREVYQRMTNGYDRRFK</sequence>
<proteinExistence type="predicted"/>
<evidence type="ECO:0000313" key="1">
    <source>
        <dbReference type="EMBL" id="KKK81147.1"/>
    </source>
</evidence>
<organism evidence="1">
    <name type="scientific">marine sediment metagenome</name>
    <dbReference type="NCBI Taxonomy" id="412755"/>
    <lineage>
        <taxon>unclassified sequences</taxon>
        <taxon>metagenomes</taxon>
        <taxon>ecological metagenomes</taxon>
    </lineage>
</organism>
<protein>
    <submittedName>
        <fullName evidence="1">Uncharacterized protein</fullName>
    </submittedName>
</protein>
<comment type="caution">
    <text evidence="1">The sequence shown here is derived from an EMBL/GenBank/DDBJ whole genome shotgun (WGS) entry which is preliminary data.</text>
</comment>
<dbReference type="EMBL" id="LAZR01053256">
    <property type="protein sequence ID" value="KKK81147.1"/>
    <property type="molecule type" value="Genomic_DNA"/>
</dbReference>
<reference evidence="1" key="1">
    <citation type="journal article" date="2015" name="Nature">
        <title>Complex archaea that bridge the gap between prokaryotes and eukaryotes.</title>
        <authorList>
            <person name="Spang A."/>
            <person name="Saw J.H."/>
            <person name="Jorgensen S.L."/>
            <person name="Zaremba-Niedzwiedzka K."/>
            <person name="Martijn J."/>
            <person name="Lind A.E."/>
            <person name="van Eijk R."/>
            <person name="Schleper C."/>
            <person name="Guy L."/>
            <person name="Ettema T.J."/>
        </authorList>
    </citation>
    <scope>NUCLEOTIDE SEQUENCE</scope>
</reference>
<dbReference type="AlphaFoldDB" id="A0A0F8YIB3"/>
<gene>
    <name evidence="1" type="ORF">LCGC14_2816420</name>
</gene>
<accession>A0A0F8YIB3</accession>
<feature type="non-terminal residue" evidence="1">
    <location>
        <position position="1"/>
    </location>
</feature>